<feature type="region of interest" description="Disordered" evidence="1">
    <location>
        <begin position="15"/>
        <end position="96"/>
    </location>
</feature>
<organism evidence="2 3">
    <name type="scientific">Liparis tanakae</name>
    <name type="common">Tanaka's snailfish</name>
    <dbReference type="NCBI Taxonomy" id="230148"/>
    <lineage>
        <taxon>Eukaryota</taxon>
        <taxon>Metazoa</taxon>
        <taxon>Chordata</taxon>
        <taxon>Craniata</taxon>
        <taxon>Vertebrata</taxon>
        <taxon>Euteleostomi</taxon>
        <taxon>Actinopterygii</taxon>
        <taxon>Neopterygii</taxon>
        <taxon>Teleostei</taxon>
        <taxon>Neoteleostei</taxon>
        <taxon>Acanthomorphata</taxon>
        <taxon>Eupercaria</taxon>
        <taxon>Perciformes</taxon>
        <taxon>Cottioidei</taxon>
        <taxon>Cottales</taxon>
        <taxon>Liparidae</taxon>
        <taxon>Liparis</taxon>
    </lineage>
</organism>
<reference evidence="2 3" key="1">
    <citation type="submission" date="2019-03" db="EMBL/GenBank/DDBJ databases">
        <title>First draft genome of Liparis tanakae, snailfish: a comprehensive survey of snailfish specific genes.</title>
        <authorList>
            <person name="Kim W."/>
            <person name="Song I."/>
            <person name="Jeong J.-H."/>
            <person name="Kim D."/>
            <person name="Kim S."/>
            <person name="Ryu S."/>
            <person name="Song J.Y."/>
            <person name="Lee S.K."/>
        </authorList>
    </citation>
    <scope>NUCLEOTIDE SEQUENCE [LARGE SCALE GENOMIC DNA]</scope>
    <source>
        <tissue evidence="2">Muscle</tissue>
    </source>
</reference>
<sequence>MAELDMAVFLMTVGDSSPVNTYNNAQPPRMPNLPTSTRIRGGGRGGGGGGGIVTWMSSSASAPSRVNETYDRRRGRLRTTSQVAAYAGSSTTDNRK</sequence>
<evidence type="ECO:0000313" key="2">
    <source>
        <dbReference type="EMBL" id="TNN73622.1"/>
    </source>
</evidence>
<protein>
    <submittedName>
        <fullName evidence="2">Uncharacterized protein</fullName>
    </submittedName>
</protein>
<name>A0A4Z2I8C2_9TELE</name>
<dbReference type="AlphaFoldDB" id="A0A4Z2I8C2"/>
<proteinExistence type="predicted"/>
<feature type="compositionally biased region" description="Polar residues" evidence="1">
    <location>
        <begin position="78"/>
        <end position="96"/>
    </location>
</feature>
<dbReference type="EMBL" id="SRLO01000123">
    <property type="protein sequence ID" value="TNN73622.1"/>
    <property type="molecule type" value="Genomic_DNA"/>
</dbReference>
<feature type="compositionally biased region" description="Gly residues" evidence="1">
    <location>
        <begin position="40"/>
        <end position="52"/>
    </location>
</feature>
<comment type="caution">
    <text evidence="2">The sequence shown here is derived from an EMBL/GenBank/DDBJ whole genome shotgun (WGS) entry which is preliminary data.</text>
</comment>
<feature type="compositionally biased region" description="Polar residues" evidence="1">
    <location>
        <begin position="15"/>
        <end position="26"/>
    </location>
</feature>
<keyword evidence="3" id="KW-1185">Reference proteome</keyword>
<feature type="compositionally biased region" description="Polar residues" evidence="1">
    <location>
        <begin position="55"/>
        <end position="67"/>
    </location>
</feature>
<accession>A0A4Z2I8C2</accession>
<dbReference type="Proteomes" id="UP000314294">
    <property type="component" value="Unassembled WGS sequence"/>
</dbReference>
<gene>
    <name evidence="2" type="ORF">EYF80_016217</name>
</gene>
<evidence type="ECO:0000256" key="1">
    <source>
        <dbReference type="SAM" id="MobiDB-lite"/>
    </source>
</evidence>
<evidence type="ECO:0000313" key="3">
    <source>
        <dbReference type="Proteomes" id="UP000314294"/>
    </source>
</evidence>